<dbReference type="GO" id="GO:0019287">
    <property type="term" value="P:isopentenyl diphosphate biosynthetic process, mevalonate pathway"/>
    <property type="evidence" value="ECO:0007669"/>
    <property type="project" value="UniProtKB-UniRule"/>
</dbReference>
<comment type="pathway">
    <text evidence="1 15">Isoprenoid biosynthesis; isopentenyl diphosphate biosynthesis via mevalonate pathway; isopentenyl diphosphate from (R)-mevalonate: step 2/3.</text>
</comment>
<keyword evidence="7 15" id="KW-0418">Kinase</keyword>
<dbReference type="InterPro" id="IPR020568">
    <property type="entry name" value="Ribosomal_Su5_D2-typ_SF"/>
</dbReference>
<evidence type="ECO:0000256" key="5">
    <source>
        <dbReference type="ARBA" id="ARBA00022679"/>
    </source>
</evidence>
<dbReference type="Pfam" id="PF00288">
    <property type="entry name" value="GHMP_kinases_N"/>
    <property type="match status" value="1"/>
</dbReference>
<dbReference type="GO" id="GO:0006696">
    <property type="term" value="P:ergosterol biosynthetic process"/>
    <property type="evidence" value="ECO:0007669"/>
    <property type="project" value="EnsemblFungi"/>
</dbReference>
<keyword evidence="10" id="KW-0756">Sterol biosynthesis</keyword>
<evidence type="ECO:0000256" key="3">
    <source>
        <dbReference type="ARBA" id="ARBA00012958"/>
    </source>
</evidence>
<gene>
    <name evidence="18" type="ORF">AC579_2029</name>
</gene>
<proteinExistence type="inferred from homology"/>
<keyword evidence="4 15" id="KW-0444">Lipid biosynthesis</keyword>
<dbReference type="InterPro" id="IPR014721">
    <property type="entry name" value="Ribsml_uS5_D2-typ_fold_subgr"/>
</dbReference>
<dbReference type="STRING" id="113226.A0A139IQT3"/>
<keyword evidence="6" id="KW-0547">Nucleotide-binding</keyword>
<evidence type="ECO:0000256" key="8">
    <source>
        <dbReference type="ARBA" id="ARBA00022840"/>
    </source>
</evidence>
<evidence type="ECO:0000259" key="17">
    <source>
        <dbReference type="Pfam" id="PF08544"/>
    </source>
</evidence>
<dbReference type="InterPro" id="IPR013750">
    <property type="entry name" value="GHMP_kinase_C_dom"/>
</dbReference>
<sequence>MAGTAVAVAVSAPGKVFLAGGYLVLDRAHTALVFALDARIHVLTQDIPTSKGIVLNEITVESPQFSEAVWEYGYRLAERDAGIEVTPLRVDADLKLNRNPFIETTLSYALSYITAVSHQNITPASITILADNDYYSTPADIAHGSASRPRFHNFALPIADAPKTGLGSSAALVTAVTAALLTYYLPTTKFDLNTNEGKRRLHNLAQAAHCAAQGKVGSGFDIASAVYGTCIYRRFSPHILSHHAEPGVPRFASELQDIVDENHHGGKWDMEIHKDVVKIPQGLRLVMCDVSCGSKTPGMVKQVLAWRKEKAEEANAIWSHLHDANERLTKELRSVAMSHDSSYTNLRQCFTRIRELIRLMSEKSGVPIEPPAQTDLLDACEKVPGVIGGVVPGAGGYDAIVLLVEDKPETFEGLEKLFADWKFKGEGNGSGRVSMLGVREEMEGIKLEDTAVCKQWLSEL</sequence>
<dbReference type="Gene3D" id="3.30.230.10">
    <property type="match status" value="1"/>
</dbReference>
<dbReference type="InterPro" id="IPR006204">
    <property type="entry name" value="GHMP_kinase_N_dom"/>
</dbReference>
<keyword evidence="5 15" id="KW-0808">Transferase</keyword>
<evidence type="ECO:0000256" key="4">
    <source>
        <dbReference type="ARBA" id="ARBA00022516"/>
    </source>
</evidence>
<dbReference type="OrthoDB" id="411857at2759"/>
<keyword evidence="19" id="KW-1185">Reference proteome</keyword>
<dbReference type="InterPro" id="IPR016005">
    <property type="entry name" value="Erg8"/>
</dbReference>
<keyword evidence="8" id="KW-0067">ATP-binding</keyword>
<dbReference type="AlphaFoldDB" id="A0A139IQT3"/>
<evidence type="ECO:0000256" key="1">
    <source>
        <dbReference type="ARBA" id="ARBA00005017"/>
    </source>
</evidence>
<evidence type="ECO:0000313" key="18">
    <source>
        <dbReference type="EMBL" id="KXT17148.1"/>
    </source>
</evidence>
<dbReference type="Gene3D" id="3.30.70.890">
    <property type="entry name" value="GHMP kinase, C-terminal domain"/>
    <property type="match status" value="1"/>
</dbReference>
<protein>
    <recommendedName>
        <fullName evidence="3 15">Phosphomevalonate kinase</fullName>
        <ecNumber evidence="3 15">2.7.4.2</ecNumber>
    </recommendedName>
</protein>
<dbReference type="GO" id="GO:0005524">
    <property type="term" value="F:ATP binding"/>
    <property type="evidence" value="ECO:0007669"/>
    <property type="project" value="UniProtKB-UniRule"/>
</dbReference>
<feature type="domain" description="GHMP kinase N-terminal" evidence="16">
    <location>
        <begin position="162"/>
        <end position="228"/>
    </location>
</feature>
<dbReference type="FunFam" id="3.30.70.890:FF:000018">
    <property type="entry name" value="Phosphomevalonate kinase"/>
    <property type="match status" value="1"/>
</dbReference>
<name>A0A139IQT3_9PEZI</name>
<evidence type="ECO:0000256" key="11">
    <source>
        <dbReference type="ARBA" id="ARBA00023098"/>
    </source>
</evidence>
<comment type="caution">
    <text evidence="18">The sequence shown here is derived from an EMBL/GenBank/DDBJ whole genome shotgun (WGS) entry which is preliminary data.</text>
</comment>
<evidence type="ECO:0000256" key="13">
    <source>
        <dbReference type="ARBA" id="ARBA00023221"/>
    </source>
</evidence>
<dbReference type="PANTHER" id="PTHR31814:SF2">
    <property type="entry name" value="PHOSPHOMEVALONATE KINASE"/>
    <property type="match status" value="1"/>
</dbReference>
<dbReference type="InterPro" id="IPR035102">
    <property type="entry name" value="Phosphomevalonate_kinase"/>
</dbReference>
<dbReference type="GO" id="GO:0031388">
    <property type="term" value="P:organic acid phosphorylation"/>
    <property type="evidence" value="ECO:0007669"/>
    <property type="project" value="EnsemblFungi"/>
</dbReference>
<keyword evidence="9 15" id="KW-0752">Steroid biosynthesis</keyword>
<evidence type="ECO:0000256" key="12">
    <source>
        <dbReference type="ARBA" id="ARBA00023166"/>
    </source>
</evidence>
<dbReference type="Pfam" id="PF08544">
    <property type="entry name" value="GHMP_kinases_C"/>
    <property type="match status" value="1"/>
</dbReference>
<evidence type="ECO:0000256" key="7">
    <source>
        <dbReference type="ARBA" id="ARBA00022777"/>
    </source>
</evidence>
<accession>A0A139IQT3</accession>
<dbReference type="GO" id="GO:0004631">
    <property type="term" value="F:phosphomevalonate kinase activity"/>
    <property type="evidence" value="ECO:0007669"/>
    <property type="project" value="UniProtKB-UniRule"/>
</dbReference>
<evidence type="ECO:0000256" key="10">
    <source>
        <dbReference type="ARBA" id="ARBA00023011"/>
    </source>
</evidence>
<keyword evidence="13 15" id="KW-0753">Steroid metabolism</keyword>
<comment type="catalytic activity">
    <reaction evidence="14">
        <text>(R)-5-phosphomevalonate + ATP = (R)-5-diphosphomevalonate + ADP</text>
        <dbReference type="Rhea" id="RHEA:16341"/>
        <dbReference type="ChEBI" id="CHEBI:30616"/>
        <dbReference type="ChEBI" id="CHEBI:57557"/>
        <dbReference type="ChEBI" id="CHEBI:58146"/>
        <dbReference type="ChEBI" id="CHEBI:456216"/>
        <dbReference type="EC" id="2.7.4.2"/>
    </reaction>
    <physiologicalReaction direction="left-to-right" evidence="14">
        <dbReference type="Rhea" id="RHEA:16342"/>
    </physiologicalReaction>
</comment>
<dbReference type="SUPFAM" id="SSF55060">
    <property type="entry name" value="GHMP Kinase, C-terminal domain"/>
    <property type="match status" value="1"/>
</dbReference>
<evidence type="ECO:0000256" key="9">
    <source>
        <dbReference type="ARBA" id="ARBA00022955"/>
    </source>
</evidence>
<keyword evidence="12" id="KW-1207">Sterol metabolism</keyword>
<dbReference type="EC" id="2.7.4.2" evidence="3 15"/>
<feature type="domain" description="GHMP kinase C-terminal" evidence="17">
    <location>
        <begin position="347"/>
        <end position="409"/>
    </location>
</feature>
<keyword evidence="11 15" id="KW-0443">Lipid metabolism</keyword>
<evidence type="ECO:0000313" key="19">
    <source>
        <dbReference type="Proteomes" id="UP000073492"/>
    </source>
</evidence>
<dbReference type="SUPFAM" id="SSF54211">
    <property type="entry name" value="Ribosomal protein S5 domain 2-like"/>
    <property type="match status" value="1"/>
</dbReference>
<evidence type="ECO:0000259" key="16">
    <source>
        <dbReference type="Pfam" id="PF00288"/>
    </source>
</evidence>
<organism evidence="18 19">
    <name type="scientific">Pseudocercospora musae</name>
    <dbReference type="NCBI Taxonomy" id="113226"/>
    <lineage>
        <taxon>Eukaryota</taxon>
        <taxon>Fungi</taxon>
        <taxon>Dikarya</taxon>
        <taxon>Ascomycota</taxon>
        <taxon>Pezizomycotina</taxon>
        <taxon>Dothideomycetes</taxon>
        <taxon>Dothideomycetidae</taxon>
        <taxon>Mycosphaerellales</taxon>
        <taxon>Mycosphaerellaceae</taxon>
        <taxon>Pseudocercospora</taxon>
    </lineage>
</organism>
<evidence type="ECO:0000256" key="2">
    <source>
        <dbReference type="ARBA" id="ARBA00006495"/>
    </source>
</evidence>
<dbReference type="GO" id="GO:0005777">
    <property type="term" value="C:peroxisome"/>
    <property type="evidence" value="ECO:0007669"/>
    <property type="project" value="TreeGrafter"/>
</dbReference>
<dbReference type="GO" id="GO:0010142">
    <property type="term" value="P:farnesyl diphosphate biosynthetic process, mevalonate pathway"/>
    <property type="evidence" value="ECO:0007669"/>
    <property type="project" value="EnsemblFungi"/>
</dbReference>
<evidence type="ECO:0000256" key="14">
    <source>
        <dbReference type="ARBA" id="ARBA00029326"/>
    </source>
</evidence>
<dbReference type="UniPathway" id="UPA00057">
    <property type="reaction ID" value="UER00099"/>
</dbReference>
<dbReference type="PANTHER" id="PTHR31814">
    <property type="match status" value="1"/>
</dbReference>
<dbReference type="InterPro" id="IPR036554">
    <property type="entry name" value="GHMP_kinase_C_sf"/>
</dbReference>
<reference evidence="18 19" key="1">
    <citation type="submission" date="2015-07" db="EMBL/GenBank/DDBJ databases">
        <title>Comparative genomics of the Sigatoka disease complex on banana suggests a link between parallel evolutionary changes in Pseudocercospora fijiensis and Pseudocercospora eumusae and increased virulence on the banana host.</title>
        <authorList>
            <person name="Chang T.-C."/>
            <person name="Salvucci A."/>
            <person name="Crous P.W."/>
            <person name="Stergiopoulos I."/>
        </authorList>
    </citation>
    <scope>NUCLEOTIDE SEQUENCE [LARGE SCALE GENOMIC DNA]</scope>
    <source>
        <strain evidence="18 19">CBS 116634</strain>
    </source>
</reference>
<evidence type="ECO:0000256" key="6">
    <source>
        <dbReference type="ARBA" id="ARBA00022741"/>
    </source>
</evidence>
<dbReference type="PIRSF" id="PIRSF017288">
    <property type="entry name" value="PMK_GHMP_euk"/>
    <property type="match status" value="1"/>
</dbReference>
<dbReference type="Proteomes" id="UP000073492">
    <property type="component" value="Unassembled WGS sequence"/>
</dbReference>
<evidence type="ECO:0000256" key="15">
    <source>
        <dbReference type="PIRNR" id="PIRNR017288"/>
    </source>
</evidence>
<comment type="similarity">
    <text evidence="2 15">Belongs to the GHMP kinase family. Mevalonate kinase subfamily.</text>
</comment>
<dbReference type="EMBL" id="LFZO01000025">
    <property type="protein sequence ID" value="KXT17148.1"/>
    <property type="molecule type" value="Genomic_DNA"/>
</dbReference>